<dbReference type="PANTHER" id="PTHR30146:SF138">
    <property type="entry name" value="TRANSCRIPTIONAL REGULATORY PROTEIN"/>
    <property type="match status" value="1"/>
</dbReference>
<dbReference type="CDD" id="cd01392">
    <property type="entry name" value="HTH_LacI"/>
    <property type="match status" value="1"/>
</dbReference>
<reference evidence="5" key="1">
    <citation type="submission" date="2021-10" db="EMBL/GenBank/DDBJ databases">
        <title>The complete genome sequence of Leeia sp. TBRC 13508.</title>
        <authorList>
            <person name="Charoenyingcharoen P."/>
            <person name="Yukphan P."/>
        </authorList>
    </citation>
    <scope>NUCLEOTIDE SEQUENCE</scope>
    <source>
        <strain evidence="5">TBRC 13508</strain>
    </source>
</reference>
<dbReference type="InterPro" id="IPR046335">
    <property type="entry name" value="LacI/GalR-like_sensor"/>
</dbReference>
<dbReference type="Pfam" id="PF00356">
    <property type="entry name" value="LacI"/>
    <property type="match status" value="1"/>
</dbReference>
<dbReference type="SUPFAM" id="SSF53822">
    <property type="entry name" value="Periplasmic binding protein-like I"/>
    <property type="match status" value="1"/>
</dbReference>
<dbReference type="Proteomes" id="UP001165395">
    <property type="component" value="Unassembled WGS sequence"/>
</dbReference>
<name>A0ABS8D8Y5_9NEIS</name>
<evidence type="ECO:0000256" key="2">
    <source>
        <dbReference type="ARBA" id="ARBA00023125"/>
    </source>
</evidence>
<keyword evidence="2 5" id="KW-0238">DNA-binding</keyword>
<dbReference type="Gene3D" id="3.40.50.2300">
    <property type="match status" value="2"/>
</dbReference>
<evidence type="ECO:0000259" key="4">
    <source>
        <dbReference type="PROSITE" id="PS50932"/>
    </source>
</evidence>
<evidence type="ECO:0000313" key="5">
    <source>
        <dbReference type="EMBL" id="MCB6184681.1"/>
    </source>
</evidence>
<dbReference type="SMART" id="SM00354">
    <property type="entry name" value="HTH_LACI"/>
    <property type="match status" value="1"/>
</dbReference>
<dbReference type="PROSITE" id="PS50932">
    <property type="entry name" value="HTH_LACI_2"/>
    <property type="match status" value="1"/>
</dbReference>
<dbReference type="InterPro" id="IPR000843">
    <property type="entry name" value="HTH_LacI"/>
</dbReference>
<gene>
    <name evidence="5" type="ORF">LIN78_14125</name>
</gene>
<dbReference type="Gene3D" id="1.10.260.40">
    <property type="entry name" value="lambda repressor-like DNA-binding domains"/>
    <property type="match status" value="1"/>
</dbReference>
<protein>
    <submittedName>
        <fullName evidence="5">LacI family DNA-binding transcriptional regulator</fullName>
    </submittedName>
</protein>
<comment type="caution">
    <text evidence="5">The sequence shown here is derived from an EMBL/GenBank/DDBJ whole genome shotgun (WGS) entry which is preliminary data.</text>
</comment>
<dbReference type="PANTHER" id="PTHR30146">
    <property type="entry name" value="LACI-RELATED TRANSCRIPTIONAL REPRESSOR"/>
    <property type="match status" value="1"/>
</dbReference>
<feature type="domain" description="HTH lacI-type" evidence="4">
    <location>
        <begin position="6"/>
        <end position="60"/>
    </location>
</feature>
<dbReference type="EMBL" id="JAJBZT010000008">
    <property type="protein sequence ID" value="MCB6184681.1"/>
    <property type="molecule type" value="Genomic_DNA"/>
</dbReference>
<keyword evidence="1" id="KW-0805">Transcription regulation</keyword>
<dbReference type="SUPFAM" id="SSF47413">
    <property type="entry name" value="lambda repressor-like DNA-binding domains"/>
    <property type="match status" value="1"/>
</dbReference>
<dbReference type="Pfam" id="PF13377">
    <property type="entry name" value="Peripla_BP_3"/>
    <property type="match status" value="1"/>
</dbReference>
<dbReference type="GO" id="GO:0003677">
    <property type="term" value="F:DNA binding"/>
    <property type="evidence" value="ECO:0007669"/>
    <property type="project" value="UniProtKB-KW"/>
</dbReference>
<accession>A0ABS8D8Y5</accession>
<evidence type="ECO:0000313" key="6">
    <source>
        <dbReference type="Proteomes" id="UP001165395"/>
    </source>
</evidence>
<sequence length="338" mass="36959">MKKIRATVLDVANAAGVSVATVSRAFNKPEAVKEDVRNKVIEIARSLGYSPNPAAKALRLNKTNILAAVIPTLDYAIYAQMINSFQQVINDSGYTVLLLTVGFDNNNIYERVKSVVERGAEGVLIVGKIYDQKLRDFLKEKNIPVVCTYSYEEDPDFAFIGYDNYAITCNIVNYLSDLGHKRIAMVAGPSKGNDRQQARIRAYKETMESHGLADHLLIFESTGGFAVNFGAEVLHKVTSEYPETTALICNSDIFAFGVLSEAKNMGIPVPERLTVIGHDDMEIARLIQPPLTTVSMPVNEMGKQAAQSLLGALADGNPVFGLKLDSKLVVRESSGKPQ</sequence>
<dbReference type="CDD" id="cd06273">
    <property type="entry name" value="PBP1_LacI-like"/>
    <property type="match status" value="1"/>
</dbReference>
<organism evidence="5 6">
    <name type="scientific">Leeia speluncae</name>
    <dbReference type="NCBI Taxonomy" id="2884804"/>
    <lineage>
        <taxon>Bacteria</taxon>
        <taxon>Pseudomonadati</taxon>
        <taxon>Pseudomonadota</taxon>
        <taxon>Betaproteobacteria</taxon>
        <taxon>Neisseriales</taxon>
        <taxon>Leeiaceae</taxon>
        <taxon>Leeia</taxon>
    </lineage>
</organism>
<dbReference type="InterPro" id="IPR028082">
    <property type="entry name" value="Peripla_BP_I"/>
</dbReference>
<keyword evidence="3" id="KW-0804">Transcription</keyword>
<proteinExistence type="predicted"/>
<keyword evidence="6" id="KW-1185">Reference proteome</keyword>
<evidence type="ECO:0000256" key="3">
    <source>
        <dbReference type="ARBA" id="ARBA00023163"/>
    </source>
</evidence>
<dbReference type="RefSeq" id="WP_227181490.1">
    <property type="nucleotide sequence ID" value="NZ_JAJBZT010000008.1"/>
</dbReference>
<dbReference type="InterPro" id="IPR010982">
    <property type="entry name" value="Lambda_DNA-bd_dom_sf"/>
</dbReference>
<evidence type="ECO:0000256" key="1">
    <source>
        <dbReference type="ARBA" id="ARBA00023015"/>
    </source>
</evidence>